<feature type="compositionally biased region" description="Gly residues" evidence="1">
    <location>
        <begin position="79"/>
        <end position="93"/>
    </location>
</feature>
<feature type="region of interest" description="Disordered" evidence="1">
    <location>
        <begin position="1"/>
        <end position="37"/>
    </location>
</feature>
<reference evidence="2" key="1">
    <citation type="submission" date="2020-02" db="EMBL/GenBank/DDBJ databases">
        <authorList>
            <person name="Meier V. D."/>
        </authorList>
    </citation>
    <scope>NUCLEOTIDE SEQUENCE</scope>
    <source>
        <strain evidence="2">AVDCRST_MAG82</strain>
    </source>
</reference>
<name>A0A6J4P2H8_9ACTN</name>
<feature type="compositionally biased region" description="Gly residues" evidence="1">
    <location>
        <begin position="22"/>
        <end position="31"/>
    </location>
</feature>
<proteinExistence type="predicted"/>
<feature type="non-terminal residue" evidence="2">
    <location>
        <position position="232"/>
    </location>
</feature>
<sequence length="232" mass="25083">DQTPAHRVRPRAGKPRRHGGAGRRGSPGQGGARSRPRNFWLFLHPRYRRARHGPLAHSRSSNCRYRLGHASSPRPNRGPGCGPRGGLPGGGAADLGDRANQEAWLASAETKRPEGTGSDLPCRRGDALRARGDHRPYLRLSRGDRRTLGPLLVGSRRPLDVDPGQPRPARPGASLRAERRERAGRDLGPNLVGEDKPVDGSRGHGRTFSRGDAPPARCSLVLPHGRPLLALV</sequence>
<feature type="region of interest" description="Disordered" evidence="1">
    <location>
        <begin position="65"/>
        <end position="128"/>
    </location>
</feature>
<feature type="compositionally biased region" description="Basic and acidic residues" evidence="1">
    <location>
        <begin position="193"/>
        <end position="202"/>
    </location>
</feature>
<gene>
    <name evidence="2" type="ORF">AVDCRST_MAG82-57</name>
</gene>
<feature type="non-terminal residue" evidence="2">
    <location>
        <position position="1"/>
    </location>
</feature>
<organism evidence="2">
    <name type="scientific">uncultured Rubrobacteraceae bacterium</name>
    <dbReference type="NCBI Taxonomy" id="349277"/>
    <lineage>
        <taxon>Bacteria</taxon>
        <taxon>Bacillati</taxon>
        <taxon>Actinomycetota</taxon>
        <taxon>Rubrobacteria</taxon>
        <taxon>Rubrobacterales</taxon>
        <taxon>Rubrobacteraceae</taxon>
        <taxon>environmental samples</taxon>
    </lineage>
</organism>
<evidence type="ECO:0000256" key="1">
    <source>
        <dbReference type="SAM" id="MobiDB-lite"/>
    </source>
</evidence>
<dbReference type="EMBL" id="CADCVA010000005">
    <property type="protein sequence ID" value="CAA9398453.1"/>
    <property type="molecule type" value="Genomic_DNA"/>
</dbReference>
<feature type="region of interest" description="Disordered" evidence="1">
    <location>
        <begin position="148"/>
        <end position="216"/>
    </location>
</feature>
<feature type="compositionally biased region" description="Basic and acidic residues" evidence="1">
    <location>
        <begin position="176"/>
        <end position="185"/>
    </location>
</feature>
<dbReference type="AlphaFoldDB" id="A0A6J4P2H8"/>
<feature type="compositionally biased region" description="Basic residues" evidence="1">
    <location>
        <begin position="1"/>
        <end position="21"/>
    </location>
</feature>
<evidence type="ECO:0000313" key="2">
    <source>
        <dbReference type="EMBL" id="CAA9398453.1"/>
    </source>
</evidence>
<accession>A0A6J4P2H8</accession>
<protein>
    <submittedName>
        <fullName evidence="2">Uncharacterized protein</fullName>
    </submittedName>
</protein>